<gene>
    <name evidence="2" type="primary">afuA</name>
    <name evidence="2" type="ORF">GCM10016455_31290</name>
</gene>
<keyword evidence="3" id="KW-1185">Reference proteome</keyword>
<dbReference type="EMBL" id="BNCH01000010">
    <property type="protein sequence ID" value="GHF07999.1"/>
    <property type="molecule type" value="Genomic_DNA"/>
</dbReference>
<reference evidence="3" key="1">
    <citation type="journal article" date="2019" name="Int. J. Syst. Evol. Microbiol.">
        <title>The Global Catalogue of Microorganisms (GCM) 10K type strain sequencing project: providing services to taxonomists for standard genome sequencing and annotation.</title>
        <authorList>
            <consortium name="The Broad Institute Genomics Platform"/>
            <consortium name="The Broad Institute Genome Sequencing Center for Infectious Disease"/>
            <person name="Wu L."/>
            <person name="Ma J."/>
        </authorList>
    </citation>
    <scope>NUCLEOTIDE SEQUENCE [LARGE SCALE GENOMIC DNA]</scope>
    <source>
        <strain evidence="3">KCTC 42443</strain>
    </source>
</reference>
<evidence type="ECO:0000313" key="3">
    <source>
        <dbReference type="Proteomes" id="UP000609802"/>
    </source>
</evidence>
<keyword evidence="1" id="KW-0732">Signal</keyword>
<dbReference type="PANTHER" id="PTHR30006">
    <property type="entry name" value="THIAMINE-BINDING PERIPLASMIC PROTEIN-RELATED"/>
    <property type="match status" value="1"/>
</dbReference>
<dbReference type="RefSeq" id="WP_191287487.1">
    <property type="nucleotide sequence ID" value="NZ_BNCH01000010.1"/>
</dbReference>
<proteinExistence type="predicted"/>
<dbReference type="Pfam" id="PF13531">
    <property type="entry name" value="SBP_bac_11"/>
    <property type="match status" value="1"/>
</dbReference>
<dbReference type="SUPFAM" id="SSF53850">
    <property type="entry name" value="Periplasmic binding protein-like II"/>
    <property type="match status" value="1"/>
</dbReference>
<name>A0ABQ3J8D7_9RHOB</name>
<dbReference type="Gene3D" id="3.40.190.10">
    <property type="entry name" value="Periplasmic binding protein-like II"/>
    <property type="match status" value="2"/>
</dbReference>
<dbReference type="Proteomes" id="UP000609802">
    <property type="component" value="Unassembled WGS sequence"/>
</dbReference>
<comment type="caution">
    <text evidence="2">The sequence shown here is derived from an EMBL/GenBank/DDBJ whole genome shotgun (WGS) entry which is preliminary data.</text>
</comment>
<evidence type="ECO:0000256" key="1">
    <source>
        <dbReference type="ARBA" id="ARBA00022729"/>
    </source>
</evidence>
<organism evidence="2 3">
    <name type="scientific">Aliiroseovarius zhejiangensis</name>
    <dbReference type="NCBI Taxonomy" id="1632025"/>
    <lineage>
        <taxon>Bacteria</taxon>
        <taxon>Pseudomonadati</taxon>
        <taxon>Pseudomonadota</taxon>
        <taxon>Alphaproteobacteria</taxon>
        <taxon>Rhodobacterales</taxon>
        <taxon>Paracoccaceae</taxon>
        <taxon>Aliiroseovarius</taxon>
    </lineage>
</organism>
<protein>
    <submittedName>
        <fullName evidence="2">Periplasmic iron-binding protein</fullName>
    </submittedName>
</protein>
<sequence length="349" mass="38604">MCFADFPARLTGILLGLLLSISAAQGFEIEDRRLFEATDERTRLSVISTADLDVFEPIIRAFQASHSDISVDYVVTGTTDLMQALYDEGASFDLAISSAMDLQTKLANDGFAQTHTPTASATLPTWASWRDQLFAFTQEPAVVVVSDRFFPPGEAPQNRDELIAILRANPELFQGKIGTYDVRRSGFGYLMATQDSRNSDAFWRLMEVMGRLDAKLYCCSGDMIRDVASGKLALAYNVLGSYAVAQQNTTDGFQIIEMSDYVNVMSRTALIPRTARNADDARIMLDFLLDLRSRKDLVAASGLPAIDPAALLANPSLRPIRFGPGLLVFLDSLKRQSFLRNWENSLLQN</sequence>
<evidence type="ECO:0000313" key="2">
    <source>
        <dbReference type="EMBL" id="GHF07999.1"/>
    </source>
</evidence>
<accession>A0ABQ3J8D7</accession>
<dbReference type="PANTHER" id="PTHR30006:SF25">
    <property type="entry name" value="PHOSPHOGLYCERATE TRANSPORT REGULATORY PROTEIN PGTC"/>
    <property type="match status" value="1"/>
</dbReference>